<evidence type="ECO:0000313" key="2">
    <source>
        <dbReference type="EMBL" id="OLP95077.1"/>
    </source>
</evidence>
<dbReference type="AlphaFoldDB" id="A0A1Q9DIR5"/>
<evidence type="ECO:0000313" key="3">
    <source>
        <dbReference type="Proteomes" id="UP000186817"/>
    </source>
</evidence>
<reference evidence="2 3" key="1">
    <citation type="submission" date="2016-02" db="EMBL/GenBank/DDBJ databases">
        <title>Genome analysis of coral dinoflagellate symbionts highlights evolutionary adaptations to a symbiotic lifestyle.</title>
        <authorList>
            <person name="Aranda M."/>
            <person name="Li Y."/>
            <person name="Liew Y.J."/>
            <person name="Baumgarten S."/>
            <person name="Simakov O."/>
            <person name="Wilson M."/>
            <person name="Piel J."/>
            <person name="Ashoor H."/>
            <person name="Bougouffa S."/>
            <person name="Bajic V.B."/>
            <person name="Ryu T."/>
            <person name="Ravasi T."/>
            <person name="Bayer T."/>
            <person name="Micklem G."/>
            <person name="Kim H."/>
            <person name="Bhak J."/>
            <person name="Lajeunesse T.C."/>
            <person name="Voolstra C.R."/>
        </authorList>
    </citation>
    <scope>NUCLEOTIDE SEQUENCE [LARGE SCALE GENOMIC DNA]</scope>
    <source>
        <strain evidence="2 3">CCMP2467</strain>
    </source>
</reference>
<dbReference type="InterPro" id="IPR011990">
    <property type="entry name" value="TPR-like_helical_dom_sf"/>
</dbReference>
<sequence>MTPAFMAGPPPVGWQTAFEASPVLPHCRLMLWHPEVDHQKVEVQVAWRGPRLILQLRRSPDAGPEEVSVELGDGLEVKGLRAERDHLCVALMAAVPWKPPTEGQGISGYDDWELRCRRCREELLRPRAHGEDSMQALLLPSTLWQACAEVVACEECTPMGQGHVVAQPGRLLVEEQGILVAAGLVHCSCGAVLGEGPPAVGIRRRDGLCGAGYGRRCAARGVLLYKHRTCLFGDASSDDLFAAFTEESAVAAHLLSVRQAEGHSRFVLLPSYPSRDGKLEDSPGKPIAEALELRLAVPELFLGGGICGGSTRRVCKVFFRPCSCLTAPLKGPQVVVPQEAYEAVCHVLEDWVQRSPDSLSTVPDHWRSAYLPRPPELCLDEAIRAENLASIYQGSGQLSEAEALVRKALATMEAAFAPEVKDVRPAGIKARLAQILHMQGRFGEDSLGPEHPQTLSCVRNLAVLLKQLPKERHSAVLPEAEAEPLLRGALGLFEDSLGPEHPQTLSCALLRRAVVGYAAAFGKEHPEAQRVQRNLNNFIRWRSAQKADIGVQRLRVKAAHAWQSESEAIPDFLKAMPAPRQRGGAADFIFTRPSARTSFRYIGDTVDEDTGGDKAAPSQAAVDREKEEEEEFGLEEYPKTCRVELMEHVENGGSESRPCEQETVDQCMDLCREQYVRYRHFGKPLPPDERKVCYLACIDHCVIGRAEDGTVRPQCPLVNGYSERYTTWENIFMREDLGIAPGYLVIRMPRRRKQAFNSCGDLLFGVGRPTMVNQLVVDFTSFLVDEVKEMLRFIFIQGVIAEQYLA</sequence>
<protein>
    <submittedName>
        <fullName evidence="2">Nephrocystin-3</fullName>
    </submittedName>
</protein>
<dbReference type="Pfam" id="PF09814">
    <property type="entry name" value="HECT_2"/>
    <property type="match status" value="1"/>
</dbReference>
<name>A0A1Q9DIR5_SYMMI</name>
<feature type="region of interest" description="Disordered" evidence="1">
    <location>
        <begin position="604"/>
        <end position="630"/>
    </location>
</feature>
<dbReference type="EMBL" id="LSRX01000517">
    <property type="protein sequence ID" value="OLP95077.1"/>
    <property type="molecule type" value="Genomic_DNA"/>
</dbReference>
<organism evidence="2 3">
    <name type="scientific">Symbiodinium microadriaticum</name>
    <name type="common">Dinoflagellate</name>
    <name type="synonym">Zooxanthella microadriatica</name>
    <dbReference type="NCBI Taxonomy" id="2951"/>
    <lineage>
        <taxon>Eukaryota</taxon>
        <taxon>Sar</taxon>
        <taxon>Alveolata</taxon>
        <taxon>Dinophyceae</taxon>
        <taxon>Suessiales</taxon>
        <taxon>Symbiodiniaceae</taxon>
        <taxon>Symbiodinium</taxon>
    </lineage>
</organism>
<evidence type="ECO:0000256" key="1">
    <source>
        <dbReference type="SAM" id="MobiDB-lite"/>
    </source>
</evidence>
<accession>A0A1Q9DIR5</accession>
<dbReference type="InterPro" id="IPR019193">
    <property type="entry name" value="UBQ-conj_enz_E2-bd_prot"/>
</dbReference>
<keyword evidence="3" id="KW-1185">Reference proteome</keyword>
<dbReference type="Pfam" id="PF13374">
    <property type="entry name" value="TPR_10"/>
    <property type="match status" value="1"/>
</dbReference>
<dbReference type="OrthoDB" id="3557990at2759"/>
<gene>
    <name evidence="2" type="primary">nphp3</name>
    <name evidence="2" type="ORF">AK812_SmicGene22822</name>
</gene>
<comment type="caution">
    <text evidence="2">The sequence shown here is derived from an EMBL/GenBank/DDBJ whole genome shotgun (WGS) entry which is preliminary data.</text>
</comment>
<dbReference type="Gene3D" id="1.25.40.10">
    <property type="entry name" value="Tetratricopeptide repeat domain"/>
    <property type="match status" value="2"/>
</dbReference>
<proteinExistence type="predicted"/>
<dbReference type="Proteomes" id="UP000186817">
    <property type="component" value="Unassembled WGS sequence"/>
</dbReference>